<comment type="cofactor">
    <cofactor evidence="8">
        <name>Zn(2+)</name>
        <dbReference type="ChEBI" id="CHEBI:29105"/>
    </cofactor>
    <text evidence="8">Binds 2 Zn(2+) ions.</text>
</comment>
<dbReference type="EMBL" id="JAASRN010000001">
    <property type="protein sequence ID" value="NIK72884.1"/>
    <property type="molecule type" value="Genomic_DNA"/>
</dbReference>
<evidence type="ECO:0000256" key="1">
    <source>
        <dbReference type="ARBA" id="ARBA00011738"/>
    </source>
</evidence>
<keyword evidence="6 8" id="KW-0378">Hydrolase</keyword>
<dbReference type="EC" id="3.1.26.11" evidence="8"/>
<keyword evidence="5 8" id="KW-0255">Endonuclease</keyword>
<evidence type="ECO:0000256" key="4">
    <source>
        <dbReference type="ARBA" id="ARBA00022723"/>
    </source>
</evidence>
<dbReference type="CDD" id="cd07717">
    <property type="entry name" value="RNaseZ_ZiPD-like_MBL-fold"/>
    <property type="match status" value="1"/>
</dbReference>
<accession>A0A846MN06</accession>
<dbReference type="InterPro" id="IPR036866">
    <property type="entry name" value="RibonucZ/Hydroxyglut_hydro"/>
</dbReference>
<keyword evidence="3 8" id="KW-0540">Nuclease</keyword>
<dbReference type="PANTHER" id="PTHR46018:SF2">
    <property type="entry name" value="ZINC PHOSPHODIESTERASE ELAC PROTEIN 1"/>
    <property type="match status" value="1"/>
</dbReference>
<keyword evidence="7 8" id="KW-0862">Zinc</keyword>
<dbReference type="AlphaFoldDB" id="A0A846MN06"/>
<protein>
    <recommendedName>
        <fullName evidence="8">Ribonuclease Z</fullName>
        <shortName evidence="8">RNase Z</shortName>
        <ecNumber evidence="8">3.1.26.11</ecNumber>
    </recommendedName>
    <alternativeName>
        <fullName evidence="8">tRNA 3 endonuclease</fullName>
    </alternativeName>
    <alternativeName>
        <fullName evidence="8">tRNase Z</fullName>
    </alternativeName>
</protein>
<dbReference type="PANTHER" id="PTHR46018">
    <property type="entry name" value="ZINC PHOSPHODIESTERASE ELAC PROTEIN 1"/>
    <property type="match status" value="1"/>
</dbReference>
<proteinExistence type="inferred from homology"/>
<dbReference type="InterPro" id="IPR001279">
    <property type="entry name" value="Metallo-B-lactamas"/>
</dbReference>
<feature type="binding site" evidence="8">
    <location>
        <position position="213"/>
    </location>
    <ligand>
        <name>Zn(2+)</name>
        <dbReference type="ChEBI" id="CHEBI:29105"/>
        <label>1</label>
        <note>catalytic</note>
    </ligand>
</feature>
<feature type="binding site" evidence="8">
    <location>
        <position position="64"/>
    </location>
    <ligand>
        <name>Zn(2+)</name>
        <dbReference type="ChEBI" id="CHEBI:29105"/>
        <label>1</label>
        <note>catalytic</note>
    </ligand>
</feature>
<dbReference type="HAMAP" id="MF_01818">
    <property type="entry name" value="RNase_Z_BN"/>
    <property type="match status" value="1"/>
</dbReference>
<evidence type="ECO:0000256" key="5">
    <source>
        <dbReference type="ARBA" id="ARBA00022759"/>
    </source>
</evidence>
<organism evidence="10 11">
    <name type="scientific">Thermonema lapsum</name>
    <dbReference type="NCBI Taxonomy" id="28195"/>
    <lineage>
        <taxon>Bacteria</taxon>
        <taxon>Pseudomonadati</taxon>
        <taxon>Bacteroidota</taxon>
        <taxon>Cytophagia</taxon>
        <taxon>Cytophagales</taxon>
        <taxon>Thermonemataceae</taxon>
        <taxon>Thermonema</taxon>
    </lineage>
</organism>
<reference evidence="10 11" key="1">
    <citation type="submission" date="2020-03" db="EMBL/GenBank/DDBJ databases">
        <title>Genomic Encyclopedia of Type Strains, Phase IV (KMG-IV): sequencing the most valuable type-strain genomes for metagenomic binning, comparative biology and taxonomic classification.</title>
        <authorList>
            <person name="Goeker M."/>
        </authorList>
    </citation>
    <scope>NUCLEOTIDE SEQUENCE [LARGE SCALE GENOMIC DNA]</scope>
    <source>
        <strain evidence="10 11">DSM 5718</strain>
    </source>
</reference>
<dbReference type="InterPro" id="IPR013471">
    <property type="entry name" value="RNase_Z/BN"/>
</dbReference>
<keyword evidence="11" id="KW-1185">Reference proteome</keyword>
<comment type="similarity">
    <text evidence="8">Belongs to the RNase Z family.</text>
</comment>
<gene>
    <name evidence="8" type="primary">rnz</name>
    <name evidence="10" type="ORF">FHS56_000370</name>
</gene>
<comment type="caution">
    <text evidence="10">The sequence shown here is derived from an EMBL/GenBank/DDBJ whole genome shotgun (WGS) entry which is preliminary data.</text>
</comment>
<sequence length="314" mass="36193">MNPIWLTVLGTAAAVPSFEYYTSGLLLSNLNDEQWLIDCGEGIQVPFFRYGGNYNKLRRIFISHLHADHYIGLVGLIMSMHMHGRKLPLTIYAPHGLAEILTAILRASDTQLKYAIEYYTVPEDTLSTVYKDSRWEVVAFPLKHRIPTVGYRITQIQQERRFLANEHTSSIPFEYIRRMKAGENILAEDGTLLYHCDDYTEPLPKLSFAYCSDTAYDERIIEYCKEVTLLYHEATFLEQDRVLAEKTFHSTAQEAATIAQKCGAKHLLLGHFSYRYPNRSVFREEAERIFPSVYIAKEGMQLNLNQLNHSKTHA</sequence>
<feature type="binding site" evidence="8">
    <location>
        <position position="68"/>
    </location>
    <ligand>
        <name>Zn(2+)</name>
        <dbReference type="ChEBI" id="CHEBI:29105"/>
        <label>2</label>
        <note>catalytic</note>
    </ligand>
</feature>
<dbReference type="SUPFAM" id="SSF56281">
    <property type="entry name" value="Metallo-hydrolase/oxidoreductase"/>
    <property type="match status" value="1"/>
</dbReference>
<dbReference type="RefSeq" id="WP_166918179.1">
    <property type="nucleotide sequence ID" value="NZ_JAASRN010000001.1"/>
</dbReference>
<name>A0A846MN06_9BACT</name>
<evidence type="ECO:0000259" key="9">
    <source>
        <dbReference type="Pfam" id="PF12706"/>
    </source>
</evidence>
<feature type="binding site" evidence="8">
    <location>
        <position position="69"/>
    </location>
    <ligand>
        <name>Zn(2+)</name>
        <dbReference type="ChEBI" id="CHEBI:29105"/>
        <label>2</label>
        <note>catalytic</note>
    </ligand>
</feature>
<feature type="binding site" evidence="8">
    <location>
        <position position="66"/>
    </location>
    <ligand>
        <name>Zn(2+)</name>
        <dbReference type="ChEBI" id="CHEBI:29105"/>
        <label>1</label>
        <note>catalytic</note>
    </ligand>
</feature>
<dbReference type="Gene3D" id="3.60.15.10">
    <property type="entry name" value="Ribonuclease Z/Hydroxyacylglutathione hydrolase-like"/>
    <property type="match status" value="1"/>
</dbReference>
<evidence type="ECO:0000313" key="11">
    <source>
        <dbReference type="Proteomes" id="UP000537126"/>
    </source>
</evidence>
<dbReference type="Proteomes" id="UP000537126">
    <property type="component" value="Unassembled WGS sequence"/>
</dbReference>
<evidence type="ECO:0000256" key="8">
    <source>
        <dbReference type="HAMAP-Rule" id="MF_01818"/>
    </source>
</evidence>
<evidence type="ECO:0000256" key="2">
    <source>
        <dbReference type="ARBA" id="ARBA00022694"/>
    </source>
</evidence>
<evidence type="ECO:0000256" key="6">
    <source>
        <dbReference type="ARBA" id="ARBA00022801"/>
    </source>
</evidence>
<dbReference type="Pfam" id="PF23023">
    <property type="entry name" value="Anti-Pycsar_Apyc1"/>
    <property type="match status" value="1"/>
</dbReference>
<keyword evidence="2 8" id="KW-0819">tRNA processing</keyword>
<comment type="catalytic activity">
    <reaction evidence="8">
        <text>Endonucleolytic cleavage of RNA, removing extra 3' nucleotides from tRNA precursor, generating 3' termini of tRNAs. A 3'-hydroxy group is left at the tRNA terminus and a 5'-phosphoryl group is left at the trailer molecule.</text>
        <dbReference type="EC" id="3.1.26.11"/>
    </reaction>
</comment>
<keyword evidence="4 8" id="KW-0479">Metal-binding</keyword>
<feature type="active site" description="Proton acceptor" evidence="8">
    <location>
        <position position="68"/>
    </location>
</feature>
<comment type="subunit">
    <text evidence="1 8">Homodimer.</text>
</comment>
<feature type="domain" description="Metallo-beta-lactamase" evidence="9">
    <location>
        <begin position="207"/>
        <end position="272"/>
    </location>
</feature>
<feature type="binding site" evidence="8">
    <location>
        <position position="144"/>
    </location>
    <ligand>
        <name>Zn(2+)</name>
        <dbReference type="ChEBI" id="CHEBI:29105"/>
        <label>1</label>
        <note>catalytic</note>
    </ligand>
</feature>
<dbReference type="GO" id="GO:0008270">
    <property type="term" value="F:zinc ion binding"/>
    <property type="evidence" value="ECO:0007669"/>
    <property type="project" value="UniProtKB-UniRule"/>
</dbReference>
<dbReference type="NCBIfam" id="NF000801">
    <property type="entry name" value="PRK00055.1-3"/>
    <property type="match status" value="1"/>
</dbReference>
<evidence type="ECO:0000256" key="7">
    <source>
        <dbReference type="ARBA" id="ARBA00022833"/>
    </source>
</evidence>
<evidence type="ECO:0000313" key="10">
    <source>
        <dbReference type="EMBL" id="NIK72884.1"/>
    </source>
</evidence>
<comment type="function">
    <text evidence="8">Zinc phosphodiesterase, which displays some tRNA 3'-processing endonuclease activity. Probably involved in tRNA maturation, by removing a 3'-trailer from precursor tRNA.</text>
</comment>
<evidence type="ECO:0000256" key="3">
    <source>
        <dbReference type="ARBA" id="ARBA00022722"/>
    </source>
</evidence>
<dbReference type="Pfam" id="PF12706">
    <property type="entry name" value="Lactamase_B_2"/>
    <property type="match status" value="1"/>
</dbReference>
<feature type="binding site" evidence="8">
    <location>
        <position position="213"/>
    </location>
    <ligand>
        <name>Zn(2+)</name>
        <dbReference type="ChEBI" id="CHEBI:29105"/>
        <label>2</label>
        <note>catalytic</note>
    </ligand>
</feature>
<dbReference type="GO" id="GO:0042781">
    <property type="term" value="F:3'-tRNA processing endoribonuclease activity"/>
    <property type="evidence" value="ECO:0007669"/>
    <property type="project" value="UniProtKB-UniRule"/>
</dbReference>
<feature type="binding site" evidence="8">
    <location>
        <position position="271"/>
    </location>
    <ligand>
        <name>Zn(2+)</name>
        <dbReference type="ChEBI" id="CHEBI:29105"/>
        <label>2</label>
        <note>catalytic</note>
    </ligand>
</feature>